<feature type="domain" description="S-locus glycoprotein" evidence="5">
    <location>
        <begin position="213"/>
        <end position="280"/>
    </location>
</feature>
<dbReference type="SUPFAM" id="SSF56112">
    <property type="entry name" value="Protein kinase-like (PK-like)"/>
    <property type="match status" value="1"/>
</dbReference>
<dbReference type="PANTHER" id="PTHR47976">
    <property type="entry name" value="G-TYPE LECTIN S-RECEPTOR-LIKE SERINE/THREONINE-PROTEIN KINASE SD2-5"/>
    <property type="match status" value="1"/>
</dbReference>
<feature type="transmembrane region" description="Helical" evidence="4">
    <location>
        <begin position="526"/>
        <end position="544"/>
    </location>
</feature>
<dbReference type="Proteomes" id="UP000323000">
    <property type="component" value="Chromosome 3"/>
</dbReference>
<accession>A0A5C7IDF4</accession>
<protein>
    <submittedName>
        <fullName evidence="7">Uncharacterized protein</fullName>
    </submittedName>
</protein>
<dbReference type="Pfam" id="PF25597">
    <property type="entry name" value="SH3_retrovirus"/>
    <property type="match status" value="1"/>
</dbReference>
<evidence type="ECO:0000313" key="7">
    <source>
        <dbReference type="EMBL" id="TXG67211.1"/>
    </source>
</evidence>
<keyword evidence="8" id="KW-1185">Reference proteome</keyword>
<dbReference type="Pfam" id="PF00954">
    <property type="entry name" value="S_locus_glycop"/>
    <property type="match status" value="1"/>
</dbReference>
<dbReference type="InterPro" id="IPR051343">
    <property type="entry name" value="G-type_lectin_kinases/EP1-like"/>
</dbReference>
<keyword evidence="2" id="KW-1015">Disulfide bond</keyword>
<feature type="compositionally biased region" description="Polar residues" evidence="3">
    <location>
        <begin position="136"/>
        <end position="149"/>
    </location>
</feature>
<dbReference type="InterPro" id="IPR012337">
    <property type="entry name" value="RNaseH-like_sf"/>
</dbReference>
<organism evidence="7 8">
    <name type="scientific">Acer yangbiense</name>
    <dbReference type="NCBI Taxonomy" id="1000413"/>
    <lineage>
        <taxon>Eukaryota</taxon>
        <taxon>Viridiplantae</taxon>
        <taxon>Streptophyta</taxon>
        <taxon>Embryophyta</taxon>
        <taxon>Tracheophyta</taxon>
        <taxon>Spermatophyta</taxon>
        <taxon>Magnoliopsida</taxon>
        <taxon>eudicotyledons</taxon>
        <taxon>Gunneridae</taxon>
        <taxon>Pentapetalae</taxon>
        <taxon>rosids</taxon>
        <taxon>malvids</taxon>
        <taxon>Sapindales</taxon>
        <taxon>Sapindaceae</taxon>
        <taxon>Hippocastanoideae</taxon>
        <taxon>Acereae</taxon>
        <taxon>Acer</taxon>
    </lineage>
</organism>
<feature type="region of interest" description="Disordered" evidence="3">
    <location>
        <begin position="117"/>
        <end position="164"/>
    </location>
</feature>
<evidence type="ECO:0000256" key="2">
    <source>
        <dbReference type="ARBA" id="ARBA00023157"/>
    </source>
</evidence>
<dbReference type="AlphaFoldDB" id="A0A5C7IDF4"/>
<evidence type="ECO:0000256" key="1">
    <source>
        <dbReference type="ARBA" id="ARBA00022729"/>
    </source>
</evidence>
<dbReference type="GO" id="GO:0048544">
    <property type="term" value="P:recognition of pollen"/>
    <property type="evidence" value="ECO:0007669"/>
    <property type="project" value="InterPro"/>
</dbReference>
<dbReference type="PANTHER" id="PTHR47976:SF7">
    <property type="entry name" value="RECEPTOR-LIKE SERINE_THREONINE-PROTEIN KINASE"/>
    <property type="match status" value="1"/>
</dbReference>
<dbReference type="OrthoDB" id="6776856at2759"/>
<dbReference type="Gene3D" id="1.10.510.10">
    <property type="entry name" value="Transferase(Phosphotransferase) domain 1"/>
    <property type="match status" value="1"/>
</dbReference>
<comment type="caution">
    <text evidence="7">The sequence shown here is derived from an EMBL/GenBank/DDBJ whole genome shotgun (WGS) entry which is preliminary data.</text>
</comment>
<evidence type="ECO:0000313" key="8">
    <source>
        <dbReference type="Proteomes" id="UP000323000"/>
    </source>
</evidence>
<feature type="transmembrane region" description="Helical" evidence="4">
    <location>
        <begin position="371"/>
        <end position="392"/>
    </location>
</feature>
<dbReference type="InterPro" id="IPR000858">
    <property type="entry name" value="S_locus_glycoprot_dom"/>
</dbReference>
<keyword evidence="4" id="KW-1133">Transmembrane helix</keyword>
<proteinExistence type="predicted"/>
<keyword evidence="4" id="KW-0812">Transmembrane</keyword>
<reference evidence="8" key="1">
    <citation type="journal article" date="2019" name="Gigascience">
        <title>De novo genome assembly of the endangered Acer yangbiense, a plant species with extremely small populations endemic to Yunnan Province, China.</title>
        <authorList>
            <person name="Yang J."/>
            <person name="Wariss H.M."/>
            <person name="Tao L."/>
            <person name="Zhang R."/>
            <person name="Yun Q."/>
            <person name="Hollingsworth P."/>
            <person name="Dao Z."/>
            <person name="Luo G."/>
            <person name="Guo H."/>
            <person name="Ma Y."/>
            <person name="Sun W."/>
        </authorList>
    </citation>
    <scope>NUCLEOTIDE SEQUENCE [LARGE SCALE GENOMIC DNA]</scope>
    <source>
        <strain evidence="8">cv. Malutang</strain>
    </source>
</reference>
<evidence type="ECO:0000259" key="5">
    <source>
        <dbReference type="Pfam" id="PF00954"/>
    </source>
</evidence>
<evidence type="ECO:0000259" key="6">
    <source>
        <dbReference type="Pfam" id="PF25597"/>
    </source>
</evidence>
<evidence type="ECO:0000256" key="4">
    <source>
        <dbReference type="SAM" id="Phobius"/>
    </source>
</evidence>
<evidence type="ECO:0000256" key="3">
    <source>
        <dbReference type="SAM" id="MobiDB-lite"/>
    </source>
</evidence>
<dbReference type="InterPro" id="IPR011009">
    <property type="entry name" value="Kinase-like_dom_sf"/>
</dbReference>
<dbReference type="EMBL" id="VAHF01000003">
    <property type="protein sequence ID" value="TXG67211.1"/>
    <property type="molecule type" value="Genomic_DNA"/>
</dbReference>
<feature type="domain" description="Retroviral polymerase SH3-like" evidence="6">
    <location>
        <begin position="49"/>
        <end position="112"/>
    </location>
</feature>
<keyword evidence="4" id="KW-0472">Membrane</keyword>
<dbReference type="InterPro" id="IPR057670">
    <property type="entry name" value="SH3_retrovirus"/>
</dbReference>
<dbReference type="SUPFAM" id="SSF53098">
    <property type="entry name" value="Ribonuclease H-like"/>
    <property type="match status" value="1"/>
</dbReference>
<gene>
    <name evidence="7" type="ORF">EZV62_008486</name>
</gene>
<keyword evidence="1" id="KW-0732">Signal</keyword>
<name>A0A5C7IDF4_9ROSI</name>
<sequence>MPKSFWAEAVLCAVYLLNRYPTKSLDTKTPQEAWSSHKPSVSHLRVFGSIAYIKVPEARRTKLEDKGEKCILVGYGDRTMGYRLYNPITKKVIFSRDVIFEENESWNWDQTKASRSAELISEEETREVATEPQIPRDQQTPQRGSSSPQRYDAPLPIERDFSDMMPRGTRSLEDMYENTEQVEEDVTLYYSSLYLLNATSFKLKNLTSGVYTTRGTIFMMRIDSDGLFRLYSHSLGNSNRWSVVWNSTGDRCDPKGLCGLNNFCFLNDLVTGCSCLPGFALGNQDNRNSDCERNFTSGSCKSKGKKYTLEELNNTIWEDVSYSVLSNTSKEDCSQACLVDCNCEAALFKDGVCRKQRLPFRYGRRTREKKLIWVIAIVVVVAVLLPASYIVYRWRRRPKEKEEMERSQDMLLFDINMSMKTSTSELSEEERAKGKSKDSCGYMSPEYALQGLFSVKSYVFSFGVLLLETLSSKKNIGFYNTDSLNLLGHVILLKGCGALTLRSTENIRHVGEALALETILLGNDCFLFVNFSSALVLMLPLIAFHKDK</sequence>